<evidence type="ECO:0000313" key="1">
    <source>
        <dbReference type="EMBL" id="CEN36756.1"/>
    </source>
</evidence>
<reference evidence="1 2" key="1">
    <citation type="submission" date="2015-01" db="EMBL/GenBank/DDBJ databases">
        <authorList>
            <person name="Xiang T."/>
            <person name="Song Y."/>
            <person name="Huang L."/>
            <person name="Wang B."/>
            <person name="Wu P."/>
        </authorList>
    </citation>
    <scope>NUCLEOTIDE SEQUENCE [LARGE SCALE GENOMIC DNA]</scope>
    <source>
        <strain evidence="1 2">Cc12</strain>
    </source>
</reference>
<dbReference type="Proteomes" id="UP000044026">
    <property type="component" value="Unassembled WGS sequence"/>
</dbReference>
<accession>A0A0B7HAU3</accession>
<sequence>MVFLFQDKRTEVKGKRYKVSYLKQISCLQKIKKALIKNCDSIR</sequence>
<proteinExistence type="predicted"/>
<name>A0A0B7HAU3_9FLAO</name>
<evidence type="ECO:0000313" key="2">
    <source>
        <dbReference type="Proteomes" id="UP000044026"/>
    </source>
</evidence>
<organism evidence="1 2">
    <name type="scientific">Capnocytophaga canimorsus</name>
    <dbReference type="NCBI Taxonomy" id="28188"/>
    <lineage>
        <taxon>Bacteria</taxon>
        <taxon>Pseudomonadati</taxon>
        <taxon>Bacteroidota</taxon>
        <taxon>Flavobacteriia</taxon>
        <taxon>Flavobacteriales</taxon>
        <taxon>Flavobacteriaceae</taxon>
        <taxon>Capnocytophaga</taxon>
    </lineage>
</organism>
<gene>
    <name evidence="1" type="ORF">CCAN12_670051</name>
</gene>
<dbReference type="EMBL" id="CDOE01000064">
    <property type="protein sequence ID" value="CEN36756.1"/>
    <property type="molecule type" value="Genomic_DNA"/>
</dbReference>
<protein>
    <submittedName>
        <fullName evidence="1">Uncharacterized protein</fullName>
    </submittedName>
</protein>
<dbReference type="AlphaFoldDB" id="A0A0B7HAU3"/>